<dbReference type="HOGENOM" id="CLU_015063_0_0_1"/>
<evidence type="ECO:0000256" key="4">
    <source>
        <dbReference type="SAM" id="MobiDB-lite"/>
    </source>
</evidence>
<dbReference type="InterPro" id="IPR050164">
    <property type="entry name" value="Peptidase_C19"/>
</dbReference>
<evidence type="ECO:0000256" key="1">
    <source>
        <dbReference type="ARBA" id="ARBA00009085"/>
    </source>
</evidence>
<evidence type="ECO:0000313" key="6">
    <source>
        <dbReference type="EMBL" id="EGT40673.1"/>
    </source>
</evidence>
<dbReference type="PANTHER" id="PTHR24006">
    <property type="entry name" value="UBIQUITIN CARBOXYL-TERMINAL HYDROLASE"/>
    <property type="match status" value="1"/>
</dbReference>
<name>G0MAU2_CAEBE</name>
<keyword evidence="2" id="KW-0788">Thiol protease</keyword>
<dbReference type="PROSITE" id="PS00972">
    <property type="entry name" value="USP_1"/>
    <property type="match status" value="1"/>
</dbReference>
<dbReference type="FunCoup" id="G0MAU2">
    <property type="interactions" value="2939"/>
</dbReference>
<keyword evidence="2" id="KW-0833">Ubl conjugation pathway</keyword>
<feature type="region of interest" description="Disordered" evidence="4">
    <location>
        <begin position="1"/>
        <end position="57"/>
    </location>
</feature>
<dbReference type="InterPro" id="IPR001394">
    <property type="entry name" value="Peptidase_C19_UCH"/>
</dbReference>
<gene>
    <name evidence="6" type="ORF">CAEBREN_19736</name>
</gene>
<dbReference type="OrthoDB" id="21192at2759"/>
<dbReference type="eggNOG" id="KOG1870">
    <property type="taxonomic scope" value="Eukaryota"/>
</dbReference>
<dbReference type="OMA" id="INESIEM"/>
<dbReference type="GO" id="GO:0006508">
    <property type="term" value="P:proteolysis"/>
    <property type="evidence" value="ECO:0007669"/>
    <property type="project" value="UniProtKB-KW"/>
</dbReference>
<dbReference type="InterPro" id="IPR018200">
    <property type="entry name" value="USP_CS"/>
</dbReference>
<dbReference type="GO" id="GO:0005829">
    <property type="term" value="C:cytosol"/>
    <property type="evidence" value="ECO:0007669"/>
    <property type="project" value="TreeGrafter"/>
</dbReference>
<dbReference type="STRING" id="135651.G0MAU2"/>
<organism evidence="7">
    <name type="scientific">Caenorhabditis brenneri</name>
    <name type="common">Nematode worm</name>
    <dbReference type="NCBI Taxonomy" id="135651"/>
    <lineage>
        <taxon>Eukaryota</taxon>
        <taxon>Metazoa</taxon>
        <taxon>Ecdysozoa</taxon>
        <taxon>Nematoda</taxon>
        <taxon>Chromadorea</taxon>
        <taxon>Rhabditida</taxon>
        <taxon>Rhabditina</taxon>
        <taxon>Rhabditomorpha</taxon>
        <taxon>Rhabditoidea</taxon>
        <taxon>Rhabditidae</taxon>
        <taxon>Peloderinae</taxon>
        <taxon>Caenorhabditis</taxon>
    </lineage>
</organism>
<protein>
    <recommendedName>
        <fullName evidence="2">Ubiquitin carboxyl-terminal hydrolase</fullName>
        <ecNumber evidence="2">3.4.19.12</ecNumber>
    </recommendedName>
</protein>
<dbReference type="Pfam" id="PF00443">
    <property type="entry name" value="UCH"/>
    <property type="match status" value="1"/>
</dbReference>
<keyword evidence="3" id="KW-0175">Coiled coil</keyword>
<keyword evidence="2" id="KW-0645">Protease</keyword>
<feature type="domain" description="USP" evidence="5">
    <location>
        <begin position="188"/>
        <end position="555"/>
    </location>
</feature>
<feature type="compositionally biased region" description="Basic and acidic residues" evidence="4">
    <location>
        <begin position="43"/>
        <end position="57"/>
    </location>
</feature>
<dbReference type="GO" id="GO:0004843">
    <property type="term" value="F:cysteine-type deubiquitinase activity"/>
    <property type="evidence" value="ECO:0007669"/>
    <property type="project" value="UniProtKB-UniRule"/>
</dbReference>
<dbReference type="CDD" id="cd02257">
    <property type="entry name" value="Peptidase_C19"/>
    <property type="match status" value="1"/>
</dbReference>
<comment type="similarity">
    <text evidence="1 2">Belongs to the peptidase C19 family.</text>
</comment>
<dbReference type="MEROPS" id="C19.A35"/>
<feature type="compositionally biased region" description="Basic residues" evidence="4">
    <location>
        <begin position="1"/>
        <end position="11"/>
    </location>
</feature>
<dbReference type="PROSITE" id="PS50235">
    <property type="entry name" value="USP_3"/>
    <property type="match status" value="1"/>
</dbReference>
<sequence>MTRRTKNKGRKPPPIQNNTPKKSEDVSPKSTPTKTPDAGKPPPKVEENNNPKETKKDVTIDEDGEEAEWCIHLDDSSPADFHQFHEKPLKCICCSQKAVFSCIHKDCVKDAASNCCKDLKHLFPHMMQHKHPAFIQHELEVILCTRCDVRSSLKYFMERYEAAEKKKKAMEQALAIKKKRPFELRGLIGYVNFGNTCYMNAILQFLGHCPSFKDYLCNFVPPGGWERCSPDIPKTVIQMALDLRGIHSAVQLPFSSPWKIISCVRNEMPDFDCFQQQDASEFLRNLLDIVDRDLKACSEYYEHNTPIGYGNPEDDYDIALEARTTRTIISELFQGSLENKITCRSCGFQSVTTENFLDLSIPIVCENEFDEMFTTPQRKPPRIDPVLEGYSHVGRDPGFLVHQSVKHKTDLDSCLDMFFQTSELREDNQYSCSNCERLVDATKTTKAQRLPEYIIIQLKRFRHTVYGSSKIGKTIEFPIRLQDFGRWTTTGEPEIYELIGFVVHEGRSVECGHYVTFSKHEVERIWYKYDDVNVRRLDESLVARNEPYILMYKKCKPSKPKAPAIRDFEPPFNFFHSKRLFTDKLNEAWDVVDRHLESLPETDKTQKVFPIGSTPLFDPQASKEMNVRNATLLRRKNTRILAKRNIPLAEAKQHVAELERILAEIQHSRTVKKSNRPENKASPDNTLKAVNLLVSSIESWLKAIIKKEWMAAQPDYEQLQAKKNNNPSTSKN</sequence>
<dbReference type="EC" id="3.4.19.12" evidence="2"/>
<reference evidence="7" key="1">
    <citation type="submission" date="2011-07" db="EMBL/GenBank/DDBJ databases">
        <authorList>
            <consortium name="Caenorhabditis brenneri Sequencing and Analysis Consortium"/>
            <person name="Wilson R.K."/>
        </authorList>
    </citation>
    <scope>NUCLEOTIDE SEQUENCE [LARGE SCALE GENOMIC DNA]</scope>
    <source>
        <strain evidence="7">PB2801</strain>
    </source>
</reference>
<dbReference type="PROSITE" id="PS00973">
    <property type="entry name" value="USP_2"/>
    <property type="match status" value="1"/>
</dbReference>
<dbReference type="GO" id="GO:0016579">
    <property type="term" value="P:protein deubiquitination"/>
    <property type="evidence" value="ECO:0007669"/>
    <property type="project" value="InterPro"/>
</dbReference>
<evidence type="ECO:0000256" key="3">
    <source>
        <dbReference type="SAM" id="Coils"/>
    </source>
</evidence>
<keyword evidence="2" id="KW-0378">Hydrolase</keyword>
<comment type="catalytic activity">
    <reaction evidence="2">
        <text>Thiol-dependent hydrolysis of ester, thioester, amide, peptide and isopeptide bonds formed by the C-terminal Gly of ubiquitin (a 76-residue protein attached to proteins as an intracellular targeting signal).</text>
        <dbReference type="EC" id="3.4.19.12"/>
    </reaction>
</comment>
<dbReference type="EMBL" id="GL379788">
    <property type="protein sequence ID" value="EGT40673.1"/>
    <property type="molecule type" value="Genomic_DNA"/>
</dbReference>
<evidence type="ECO:0000259" key="5">
    <source>
        <dbReference type="PROSITE" id="PS50235"/>
    </source>
</evidence>
<dbReference type="InterPro" id="IPR028889">
    <property type="entry name" value="USP"/>
</dbReference>
<feature type="coiled-coil region" evidence="3">
    <location>
        <begin position="153"/>
        <end position="180"/>
    </location>
</feature>
<dbReference type="Gene3D" id="3.90.70.10">
    <property type="entry name" value="Cysteine proteinases"/>
    <property type="match status" value="1"/>
</dbReference>
<accession>G0MAU2</accession>
<dbReference type="PANTHER" id="PTHR24006:SF943">
    <property type="entry name" value="UBIQUITIN CARBOXYL-TERMINAL HYDROLASE PUF"/>
    <property type="match status" value="1"/>
</dbReference>
<dbReference type="SUPFAM" id="SSF54001">
    <property type="entry name" value="Cysteine proteinases"/>
    <property type="match status" value="1"/>
</dbReference>
<dbReference type="Proteomes" id="UP000008068">
    <property type="component" value="Unassembled WGS sequence"/>
</dbReference>
<dbReference type="GO" id="GO:0005634">
    <property type="term" value="C:nucleus"/>
    <property type="evidence" value="ECO:0007669"/>
    <property type="project" value="TreeGrafter"/>
</dbReference>
<evidence type="ECO:0000256" key="2">
    <source>
        <dbReference type="RuleBase" id="RU366025"/>
    </source>
</evidence>
<dbReference type="InParanoid" id="G0MAU2"/>
<keyword evidence="7" id="KW-1185">Reference proteome</keyword>
<proteinExistence type="inferred from homology"/>
<evidence type="ECO:0000313" key="7">
    <source>
        <dbReference type="Proteomes" id="UP000008068"/>
    </source>
</evidence>
<dbReference type="AlphaFoldDB" id="G0MAU2"/>
<dbReference type="InterPro" id="IPR038765">
    <property type="entry name" value="Papain-like_cys_pep_sf"/>
</dbReference>